<reference evidence="2" key="1">
    <citation type="journal article" date="2023" name="IScience">
        <title>Live-bearing cockroach genome reveals convergent evolutionary mechanisms linked to viviparity in insects and beyond.</title>
        <authorList>
            <person name="Fouks B."/>
            <person name="Harrison M.C."/>
            <person name="Mikhailova A.A."/>
            <person name="Marchal E."/>
            <person name="English S."/>
            <person name="Carruthers M."/>
            <person name="Jennings E.C."/>
            <person name="Chiamaka E.L."/>
            <person name="Frigard R.A."/>
            <person name="Pippel M."/>
            <person name="Attardo G.M."/>
            <person name="Benoit J.B."/>
            <person name="Bornberg-Bauer E."/>
            <person name="Tobe S.S."/>
        </authorList>
    </citation>
    <scope>NUCLEOTIDE SEQUENCE</scope>
    <source>
        <strain evidence="2">Stay&amp;Tobe</strain>
    </source>
</reference>
<dbReference type="Proteomes" id="UP001233999">
    <property type="component" value="Unassembled WGS sequence"/>
</dbReference>
<dbReference type="GO" id="GO:0044611">
    <property type="term" value="C:nuclear pore inner ring"/>
    <property type="evidence" value="ECO:0007669"/>
    <property type="project" value="TreeGrafter"/>
</dbReference>
<dbReference type="GO" id="GO:0006405">
    <property type="term" value="P:RNA export from nucleus"/>
    <property type="evidence" value="ECO:0007669"/>
    <property type="project" value="TreeGrafter"/>
</dbReference>
<dbReference type="InterPro" id="IPR044840">
    <property type="entry name" value="Nup188"/>
</dbReference>
<reference evidence="2" key="2">
    <citation type="submission" date="2023-05" db="EMBL/GenBank/DDBJ databases">
        <authorList>
            <person name="Fouks B."/>
        </authorList>
    </citation>
    <scope>NUCLEOTIDE SEQUENCE</scope>
    <source>
        <strain evidence="2">Stay&amp;Tobe</strain>
        <tissue evidence="2">Testes</tissue>
    </source>
</reference>
<feature type="compositionally biased region" description="Polar residues" evidence="1">
    <location>
        <begin position="661"/>
        <end position="682"/>
    </location>
</feature>
<dbReference type="GO" id="GO:0017056">
    <property type="term" value="F:structural constituent of nuclear pore"/>
    <property type="evidence" value="ECO:0007669"/>
    <property type="project" value="InterPro"/>
</dbReference>
<dbReference type="GO" id="GO:0006606">
    <property type="term" value="P:protein import into nucleus"/>
    <property type="evidence" value="ECO:0007669"/>
    <property type="project" value="TreeGrafter"/>
</dbReference>
<protein>
    <submittedName>
        <fullName evidence="2">Uncharacterized protein</fullName>
    </submittedName>
</protein>
<organism evidence="2 3">
    <name type="scientific">Diploptera punctata</name>
    <name type="common">Pacific beetle cockroach</name>
    <dbReference type="NCBI Taxonomy" id="6984"/>
    <lineage>
        <taxon>Eukaryota</taxon>
        <taxon>Metazoa</taxon>
        <taxon>Ecdysozoa</taxon>
        <taxon>Arthropoda</taxon>
        <taxon>Hexapoda</taxon>
        <taxon>Insecta</taxon>
        <taxon>Pterygota</taxon>
        <taxon>Neoptera</taxon>
        <taxon>Polyneoptera</taxon>
        <taxon>Dictyoptera</taxon>
        <taxon>Blattodea</taxon>
        <taxon>Blaberoidea</taxon>
        <taxon>Blaberidae</taxon>
        <taxon>Diplopterinae</taxon>
        <taxon>Diploptera</taxon>
    </lineage>
</organism>
<dbReference type="AlphaFoldDB" id="A0AAD8EDS0"/>
<feature type="compositionally biased region" description="Low complexity" evidence="1">
    <location>
        <begin position="636"/>
        <end position="649"/>
    </location>
</feature>
<comment type="caution">
    <text evidence="2">The sequence shown here is derived from an EMBL/GenBank/DDBJ whole genome shotgun (WGS) entry which is preliminary data.</text>
</comment>
<feature type="region of interest" description="Disordered" evidence="1">
    <location>
        <begin position="612"/>
        <end position="682"/>
    </location>
</feature>
<dbReference type="PANTHER" id="PTHR31431:SF1">
    <property type="entry name" value="NUCLEOPORIN NUP188"/>
    <property type="match status" value="1"/>
</dbReference>
<dbReference type="PANTHER" id="PTHR31431">
    <property type="entry name" value="NUCLEOPORIN NUP188 HOMOLOG"/>
    <property type="match status" value="1"/>
</dbReference>
<accession>A0AAD8EDS0</accession>
<evidence type="ECO:0000256" key="1">
    <source>
        <dbReference type="SAM" id="MobiDB-lite"/>
    </source>
</evidence>
<feature type="non-terminal residue" evidence="2">
    <location>
        <position position="717"/>
    </location>
</feature>
<keyword evidence="3" id="KW-1185">Reference proteome</keyword>
<gene>
    <name evidence="2" type="ORF">L9F63_019615</name>
</gene>
<evidence type="ECO:0000313" key="3">
    <source>
        <dbReference type="Proteomes" id="UP001233999"/>
    </source>
</evidence>
<sequence length="717" mass="80726">DTINNTKCTMIQLQKILYHLSLSYDNFHIRLKEACLAYALRLVHLLRREIREDSITGDCLMQAICQIVGIEVYNLPGTMKCDETSQQQQNKDGKVKEVKSEKKKLLNILAWSKGWQENFWKCKVVSKVLGAVGQVLQMPEQFNFAVTLMNLLLVLSQTEFSKSIIHSGVMQHLWMQLLPPVDKFAEQLPQQVTSAPAPDKMSKHWTELNWPRVYKPALEMITVLLQSEKYMFLDDVITFMGIHEEHIISSILGIRYSVDKWPLDLSVTVLTLIRELSQYKDTWRLAHEKSMFTIMRAVMMCLSSCVSYLIHPRILKIMVERPPVASAQHLKAITADDPEISPHLISIQNRLLDIVCLCMATLTPYSPSIVSLLTDFRECDVEWEPLVEVNFTAPALIFSKPSPTISQEALPSLTFGTLIAFANLCTSALGKTSRMPSPGVGRYVSCPLSGGVTIASGLNATWVSTMDKYRITMGLELSLTLIASQGIMHLMDHRLSQLEKQLIKREIGAEMALFLEYAKRNLRYLRDGTESSRSGTDGFSWSRYPGSSFSRPSYPSVLTDDKRSNVVRRLWPGLESKSLHVSKHVDYETLNYSLEGEQASGSKVSETLDTTFGIAGSDSSKKGTEEENKDQELESESAQQSSDYTSTKSRSSRSEGVGSKRSWTSATVSSKTPVEKVPQSTIAVPSEETIKSIPFSQFGNSEDYFRLMAHIFNCIFR</sequence>
<proteinExistence type="predicted"/>
<dbReference type="EMBL" id="JASPKZ010006839">
    <property type="protein sequence ID" value="KAJ9586795.1"/>
    <property type="molecule type" value="Genomic_DNA"/>
</dbReference>
<evidence type="ECO:0000313" key="2">
    <source>
        <dbReference type="EMBL" id="KAJ9586795.1"/>
    </source>
</evidence>
<name>A0AAD8EDS0_DIPPU</name>
<feature type="compositionally biased region" description="Basic and acidic residues" evidence="1">
    <location>
        <begin position="619"/>
        <end position="632"/>
    </location>
</feature>